<proteinExistence type="predicted"/>
<dbReference type="AlphaFoldDB" id="A0A0L0SD17"/>
<feature type="compositionally biased region" description="Basic and acidic residues" evidence="1">
    <location>
        <begin position="59"/>
        <end position="88"/>
    </location>
</feature>
<evidence type="ECO:0000259" key="2">
    <source>
        <dbReference type="Pfam" id="PF13358"/>
    </source>
</evidence>
<dbReference type="PANTHER" id="PTHR46564:SF1">
    <property type="entry name" value="TRANSPOSASE"/>
    <property type="match status" value="1"/>
</dbReference>
<keyword evidence="4" id="KW-1185">Reference proteome</keyword>
<dbReference type="EMBL" id="GG745336">
    <property type="protein sequence ID" value="KNE60332.1"/>
    <property type="molecule type" value="Genomic_DNA"/>
</dbReference>
<name>A0A0L0SD17_ALLM3</name>
<reference evidence="4" key="2">
    <citation type="submission" date="2009-11" db="EMBL/GenBank/DDBJ databases">
        <title>The Genome Sequence of Allomyces macrogynus strain ATCC 38327.</title>
        <authorList>
            <consortium name="The Broad Institute Genome Sequencing Platform"/>
            <person name="Russ C."/>
            <person name="Cuomo C."/>
            <person name="Shea T."/>
            <person name="Young S.K."/>
            <person name="Zeng Q."/>
            <person name="Koehrsen M."/>
            <person name="Haas B."/>
            <person name="Borodovsky M."/>
            <person name="Guigo R."/>
            <person name="Alvarado L."/>
            <person name="Berlin A."/>
            <person name="Borenstein D."/>
            <person name="Chen Z."/>
            <person name="Engels R."/>
            <person name="Freedman E."/>
            <person name="Gellesch M."/>
            <person name="Goldberg J."/>
            <person name="Griggs A."/>
            <person name="Gujja S."/>
            <person name="Heiman D."/>
            <person name="Hepburn T."/>
            <person name="Howarth C."/>
            <person name="Jen D."/>
            <person name="Larson L."/>
            <person name="Lewis B."/>
            <person name="Mehta T."/>
            <person name="Park D."/>
            <person name="Pearson M."/>
            <person name="Roberts A."/>
            <person name="Saif S."/>
            <person name="Shenoy N."/>
            <person name="Sisk P."/>
            <person name="Stolte C."/>
            <person name="Sykes S."/>
            <person name="Walk T."/>
            <person name="White J."/>
            <person name="Yandava C."/>
            <person name="Burger G."/>
            <person name="Gray M.W."/>
            <person name="Holland P.W.H."/>
            <person name="King N."/>
            <person name="Lang F.B.F."/>
            <person name="Roger A.J."/>
            <person name="Ruiz-Trillo I."/>
            <person name="Lander E."/>
            <person name="Nusbaum C."/>
        </authorList>
    </citation>
    <scope>NUCLEOTIDE SEQUENCE [LARGE SCALE GENOMIC DNA]</scope>
    <source>
        <strain evidence="4">ATCC 38327</strain>
    </source>
</reference>
<organism evidence="3 4">
    <name type="scientific">Allomyces macrogynus (strain ATCC 38327)</name>
    <name type="common">Allomyces javanicus var. macrogynus</name>
    <dbReference type="NCBI Taxonomy" id="578462"/>
    <lineage>
        <taxon>Eukaryota</taxon>
        <taxon>Fungi</taxon>
        <taxon>Fungi incertae sedis</taxon>
        <taxon>Blastocladiomycota</taxon>
        <taxon>Blastocladiomycetes</taxon>
        <taxon>Blastocladiales</taxon>
        <taxon>Blastocladiaceae</taxon>
        <taxon>Allomyces</taxon>
    </lineage>
</organism>
<dbReference type="VEuPathDB" id="FungiDB:AMAG_18515"/>
<feature type="domain" description="Tc1-like transposase DDE" evidence="2">
    <location>
        <begin position="239"/>
        <end position="369"/>
    </location>
</feature>
<dbReference type="Proteomes" id="UP000054350">
    <property type="component" value="Unassembled WGS sequence"/>
</dbReference>
<dbReference type="OrthoDB" id="2428500at2759"/>
<dbReference type="PANTHER" id="PTHR46564">
    <property type="entry name" value="TRANSPOSASE"/>
    <property type="match status" value="1"/>
</dbReference>
<gene>
    <name evidence="3" type="ORF">AMAG_18515</name>
</gene>
<reference evidence="3 4" key="1">
    <citation type="submission" date="2009-11" db="EMBL/GenBank/DDBJ databases">
        <title>Annotation of Allomyces macrogynus ATCC 38327.</title>
        <authorList>
            <consortium name="The Broad Institute Genome Sequencing Platform"/>
            <person name="Russ C."/>
            <person name="Cuomo C."/>
            <person name="Burger G."/>
            <person name="Gray M.W."/>
            <person name="Holland P.W.H."/>
            <person name="King N."/>
            <person name="Lang F.B.F."/>
            <person name="Roger A.J."/>
            <person name="Ruiz-Trillo I."/>
            <person name="Young S.K."/>
            <person name="Zeng Q."/>
            <person name="Gargeya S."/>
            <person name="Fitzgerald M."/>
            <person name="Haas B."/>
            <person name="Abouelleil A."/>
            <person name="Alvarado L."/>
            <person name="Arachchi H.M."/>
            <person name="Berlin A."/>
            <person name="Chapman S.B."/>
            <person name="Gearin G."/>
            <person name="Goldberg J."/>
            <person name="Griggs A."/>
            <person name="Gujja S."/>
            <person name="Hansen M."/>
            <person name="Heiman D."/>
            <person name="Howarth C."/>
            <person name="Larimer J."/>
            <person name="Lui A."/>
            <person name="MacDonald P.J.P."/>
            <person name="McCowen C."/>
            <person name="Montmayeur A."/>
            <person name="Murphy C."/>
            <person name="Neiman D."/>
            <person name="Pearson M."/>
            <person name="Priest M."/>
            <person name="Roberts A."/>
            <person name="Saif S."/>
            <person name="Shea T."/>
            <person name="Sisk P."/>
            <person name="Stolte C."/>
            <person name="Sykes S."/>
            <person name="Wortman J."/>
            <person name="Nusbaum C."/>
            <person name="Birren B."/>
        </authorList>
    </citation>
    <scope>NUCLEOTIDE SEQUENCE [LARGE SCALE GENOMIC DNA]</scope>
    <source>
        <strain evidence="3 4">ATCC 38327</strain>
    </source>
</reference>
<dbReference type="Gene3D" id="3.30.420.10">
    <property type="entry name" value="Ribonuclease H-like superfamily/Ribonuclease H"/>
    <property type="match status" value="1"/>
</dbReference>
<evidence type="ECO:0000313" key="3">
    <source>
        <dbReference type="EMBL" id="KNE60332.1"/>
    </source>
</evidence>
<dbReference type="InterPro" id="IPR038717">
    <property type="entry name" value="Tc1-like_DDE_dom"/>
</dbReference>
<dbReference type="GO" id="GO:0003676">
    <property type="term" value="F:nucleic acid binding"/>
    <property type="evidence" value="ECO:0007669"/>
    <property type="project" value="InterPro"/>
</dbReference>
<evidence type="ECO:0000313" key="4">
    <source>
        <dbReference type="Proteomes" id="UP000054350"/>
    </source>
</evidence>
<protein>
    <recommendedName>
        <fullName evidence="2">Tc1-like transposase DDE domain-containing protein</fullName>
    </recommendedName>
</protein>
<accession>A0A0L0SD17</accession>
<evidence type="ECO:0000256" key="1">
    <source>
        <dbReference type="SAM" id="MobiDB-lite"/>
    </source>
</evidence>
<dbReference type="Pfam" id="PF13358">
    <property type="entry name" value="DDE_3"/>
    <property type="match status" value="1"/>
</dbReference>
<dbReference type="InterPro" id="IPR036397">
    <property type="entry name" value="RNaseH_sf"/>
</dbReference>
<feature type="region of interest" description="Disordered" evidence="1">
    <location>
        <begin position="55"/>
        <end position="102"/>
    </location>
</feature>
<sequence length="453" mass="49901">MAQCAAHTAQAAAVHWQVAPALPAHNPAPPVNNNPHDPVVAAIANQLAATLTSAAKGPPVHDHDMHDDGDKDKGAHDDNKMEGVHDDQMEGGDNENNGMLQFDLHAPHPNHCGCHQHKWTTEECQEIICMYFEQNLSVKQIVHLLLVGNKSAVLCIINNFESGKLVMENAVLMLEQLHWQLYDQFDVDVMKEMIAWYLREENFVLKWHMHEVMTMNSPVCIAKCHIWCKQFLEHHNFYDVLYLDESGLNLHLHHSFGRVPCGQRAVQVVLMQCGCNTLLCLCMGKRGAVHVKVLTWFNHDLVHVLAQQYPGQHKTILLDNIRFHHNCKAVVVLEQAGHHLSFLLPYSLHLNACELAFLLIKSTFKRNDPADQGPIMERIEAAAWRIMGQQAVGWIHEVNCWVQAAMCGEWMGHAHNAPVPAAGAVVTAGVGAGAAGVGEAAGAAEGGAGAGAV</sequence>